<dbReference type="SUPFAM" id="SSF51261">
    <property type="entry name" value="Duplicated hybrid motif"/>
    <property type="match status" value="1"/>
</dbReference>
<accession>A0A5P8W1K7</accession>
<keyword evidence="2" id="KW-1185">Reference proteome</keyword>
<dbReference type="InterPro" id="IPR011055">
    <property type="entry name" value="Dup_hybrid_motif"/>
</dbReference>
<dbReference type="RefSeq" id="WP_152589481.1">
    <property type="nucleotide sequence ID" value="NZ_CP045226.1"/>
</dbReference>
<organism evidence="1 2">
    <name type="scientific">Nostoc sphaeroides CCNUC1</name>
    <dbReference type="NCBI Taxonomy" id="2653204"/>
    <lineage>
        <taxon>Bacteria</taxon>
        <taxon>Bacillati</taxon>
        <taxon>Cyanobacteriota</taxon>
        <taxon>Cyanophyceae</taxon>
        <taxon>Nostocales</taxon>
        <taxon>Nostocaceae</taxon>
        <taxon>Nostoc</taxon>
    </lineage>
</organism>
<protein>
    <submittedName>
        <fullName evidence="1">Peptidase S1</fullName>
    </submittedName>
</protein>
<dbReference type="Proteomes" id="UP000326678">
    <property type="component" value="Chromosome Gxm1"/>
</dbReference>
<evidence type="ECO:0000313" key="2">
    <source>
        <dbReference type="Proteomes" id="UP000326678"/>
    </source>
</evidence>
<sequence>MAIFYIMKANTTTTDSVSLLQKILRWKNFVLLTPFLVSLVSLESATATSIDIELISPFKTVNGKIGTGGGYNTSGHGGSGNSADLMALDFFPNQGGAGVEVVATAPGEVWHTSSCWIVLRHPGSVFTSYLHVRPSSDIVSGKTVVAGQLIGTLAAMPSTDRNCGEGTVPHVHLMLNKWSGSGEAPRAFPYQDKWNPLPFLNICGKTFKYKSSAVNQHASTSLNVCKPRIGVLVGQNLLVKEGALNTVWTTMMLNVSSFQLEGSRIATLLTDKKLWVKEGDLSAQWVGPQADNVISFKLWGNRIAVLTADKKLWVKQGDLSAPWVGPQADNVSSFQLNGDRIGVLKTDGKLWVKQGDLFAPWVGPQADNVSSFQLNGDRIGVLKTDGKLWVKQGDLFAQWVGPQADNVSSFQLNGDRIGVLKTDKKLWVKQGDLFAQWVGPQADNVSSFQLNGGRIGVLKTDKKLWVKQGDLFAQWVGPQADNVASFELNRSRIGILSIDSAVRVKDGSLYESWQNQASSVNRFLLEW</sequence>
<dbReference type="AlphaFoldDB" id="A0A5P8W1K7"/>
<name>A0A5P8W1K7_9NOSO</name>
<dbReference type="Gene3D" id="2.70.70.10">
    <property type="entry name" value="Glucose Permease (Domain IIA)"/>
    <property type="match status" value="1"/>
</dbReference>
<dbReference type="EMBL" id="CP045226">
    <property type="protein sequence ID" value="QFS46583.1"/>
    <property type="molecule type" value="Genomic_DNA"/>
</dbReference>
<evidence type="ECO:0000313" key="1">
    <source>
        <dbReference type="EMBL" id="QFS46583.1"/>
    </source>
</evidence>
<proteinExistence type="predicted"/>
<gene>
    <name evidence="1" type="ORF">GXM_04064</name>
</gene>
<dbReference type="KEGG" id="nsh:GXM_04064"/>
<reference evidence="1 2" key="1">
    <citation type="submission" date="2019-10" db="EMBL/GenBank/DDBJ databases">
        <title>Genomic and transcriptomic insights into the perfect genentic adaptation of a filamentous nitrogen-fixing cyanobacterium to rice fields.</title>
        <authorList>
            <person name="Chen Z."/>
        </authorList>
    </citation>
    <scope>NUCLEOTIDE SEQUENCE [LARGE SCALE GENOMIC DNA]</scope>
    <source>
        <strain evidence="1">CCNUC1</strain>
    </source>
</reference>
<dbReference type="CDD" id="cd12797">
    <property type="entry name" value="M23_peptidase"/>
    <property type="match status" value="1"/>
</dbReference>